<dbReference type="SUPFAM" id="SSF54373">
    <property type="entry name" value="FAD-linked reductases, C-terminal domain"/>
    <property type="match status" value="1"/>
</dbReference>
<dbReference type="AlphaFoldDB" id="A0A8H6J5Z6"/>
<dbReference type="InterPro" id="IPR050641">
    <property type="entry name" value="RIFMO-like"/>
</dbReference>
<evidence type="ECO:0000313" key="6">
    <source>
        <dbReference type="EMBL" id="KAF6806655.1"/>
    </source>
</evidence>
<feature type="domain" description="FAD-binding" evidence="5">
    <location>
        <begin position="11"/>
        <end position="385"/>
    </location>
</feature>
<dbReference type="GO" id="GO:0016709">
    <property type="term" value="F:oxidoreductase activity, acting on paired donors, with incorporation or reduction of molecular oxygen, NAD(P)H as one donor, and incorporation of one atom of oxygen"/>
    <property type="evidence" value="ECO:0007669"/>
    <property type="project" value="UniProtKB-ARBA"/>
</dbReference>
<evidence type="ECO:0000256" key="3">
    <source>
        <dbReference type="ARBA" id="ARBA00022827"/>
    </source>
</evidence>
<sequence length="551" mass="60145">MGSIPREETQVDLTIVGGGPTGLLTAYLAESLGVSVCILDAKDAPLQLGRADAMNARTQQYLEVVGILDELLPQGITCNTSSTFAEGDFKSRQSHWWTSLEHTFRKNFLMLGQPVIEQVLSARLRTPVSYSETVSSIAEDDSGVVVTTTKGRTIRSKYAVGADGARSTVRNALGISFTGTKPEMVWAVLDTFIDTSFPSCDEIITFQLNGQSRVSWIPRERGMARFYVLLDGEITQQRAEDSIREHMAPHRVDFTKTEWFSTFDGKQTPLKDDSSLARLRLREMQTRSDEETSDSLTPRLTVKERIAGTFVSKECGGRIILAGDAAHVHSVNGGQGLNTGVADAFALAWRLAEVLTNDKLSPKAADKLIRSYDVERRTVAQGVIDVAAALVRDTVHTAKQYVSTIEKNAGYITGMGVSYDGSGSPLIEESTHGIWTAGRRCPDVYLLPSGQQEPKRLYEVLAGQYGKHVVLKIGGVSATPASSADGVARVFRVAPHSAEGRTTAADADIVEFSAEWAKEDDQFVVVVRPDMYIGFVGEGEGWKTYLAYLTQ</sequence>
<proteinExistence type="predicted"/>
<dbReference type="Gene3D" id="3.30.9.10">
    <property type="entry name" value="D-Amino Acid Oxidase, subunit A, domain 2"/>
    <property type="match status" value="1"/>
</dbReference>
<evidence type="ECO:0000256" key="2">
    <source>
        <dbReference type="ARBA" id="ARBA00022630"/>
    </source>
</evidence>
<evidence type="ECO:0000259" key="5">
    <source>
        <dbReference type="Pfam" id="PF01494"/>
    </source>
</evidence>
<gene>
    <name evidence="6" type="ORF">CSOJ01_08721</name>
</gene>
<reference evidence="6 7" key="1">
    <citation type="journal article" date="2020" name="Phytopathology">
        <title>Genome Sequence Resources of Colletotrichum truncatum, C. plurivorum, C. musicola, and C. sojae: Four Species Pathogenic to Soybean (Glycine max).</title>
        <authorList>
            <person name="Rogerio F."/>
            <person name="Boufleur T.R."/>
            <person name="Ciampi-Guillardi M."/>
            <person name="Sukno S.A."/>
            <person name="Thon M.R."/>
            <person name="Massola Junior N.S."/>
            <person name="Baroncelli R."/>
        </authorList>
    </citation>
    <scope>NUCLEOTIDE SEQUENCE [LARGE SCALE GENOMIC DNA]</scope>
    <source>
        <strain evidence="6 7">LFN0009</strain>
    </source>
</reference>
<dbReference type="Gene3D" id="3.50.50.60">
    <property type="entry name" value="FAD/NAD(P)-binding domain"/>
    <property type="match status" value="1"/>
</dbReference>
<name>A0A8H6J5Z6_9PEZI</name>
<dbReference type="Gene3D" id="3.40.30.120">
    <property type="match status" value="1"/>
</dbReference>
<comment type="caution">
    <text evidence="6">The sequence shown here is derived from an EMBL/GenBank/DDBJ whole genome shotgun (WGS) entry which is preliminary data.</text>
</comment>
<keyword evidence="2" id="KW-0285">Flavoprotein</keyword>
<keyword evidence="6" id="KW-0503">Monooxygenase</keyword>
<accession>A0A8H6J5Z6</accession>
<keyword evidence="3" id="KW-0274">FAD</keyword>
<keyword evidence="7" id="KW-1185">Reference proteome</keyword>
<comment type="cofactor">
    <cofactor evidence="1">
        <name>FAD</name>
        <dbReference type="ChEBI" id="CHEBI:57692"/>
    </cofactor>
</comment>
<dbReference type="EMBL" id="WIGN01000154">
    <property type="protein sequence ID" value="KAF6806655.1"/>
    <property type="molecule type" value="Genomic_DNA"/>
</dbReference>
<dbReference type="PANTHER" id="PTHR43004:SF19">
    <property type="entry name" value="BINDING MONOOXYGENASE, PUTATIVE (JCVI)-RELATED"/>
    <property type="match status" value="1"/>
</dbReference>
<dbReference type="PANTHER" id="PTHR43004">
    <property type="entry name" value="TRK SYSTEM POTASSIUM UPTAKE PROTEIN"/>
    <property type="match status" value="1"/>
</dbReference>
<keyword evidence="4" id="KW-0560">Oxidoreductase</keyword>
<organism evidence="6 7">
    <name type="scientific">Colletotrichum sojae</name>
    <dbReference type="NCBI Taxonomy" id="2175907"/>
    <lineage>
        <taxon>Eukaryota</taxon>
        <taxon>Fungi</taxon>
        <taxon>Dikarya</taxon>
        <taxon>Ascomycota</taxon>
        <taxon>Pezizomycotina</taxon>
        <taxon>Sordariomycetes</taxon>
        <taxon>Hypocreomycetidae</taxon>
        <taxon>Glomerellales</taxon>
        <taxon>Glomerellaceae</taxon>
        <taxon>Colletotrichum</taxon>
        <taxon>Colletotrichum orchidearum species complex</taxon>
    </lineage>
</organism>
<evidence type="ECO:0000256" key="4">
    <source>
        <dbReference type="ARBA" id="ARBA00023002"/>
    </source>
</evidence>
<dbReference type="InterPro" id="IPR002938">
    <property type="entry name" value="FAD-bd"/>
</dbReference>
<dbReference type="InterPro" id="IPR036188">
    <property type="entry name" value="FAD/NAD-bd_sf"/>
</dbReference>
<evidence type="ECO:0000256" key="1">
    <source>
        <dbReference type="ARBA" id="ARBA00001974"/>
    </source>
</evidence>
<protein>
    <submittedName>
        <fullName evidence="6">FAD monooxygenase</fullName>
    </submittedName>
</protein>
<dbReference type="Proteomes" id="UP000652219">
    <property type="component" value="Unassembled WGS sequence"/>
</dbReference>
<dbReference type="PRINTS" id="PR00420">
    <property type="entry name" value="RNGMNOXGNASE"/>
</dbReference>
<dbReference type="GO" id="GO:0071949">
    <property type="term" value="F:FAD binding"/>
    <property type="evidence" value="ECO:0007669"/>
    <property type="project" value="InterPro"/>
</dbReference>
<dbReference type="Pfam" id="PF01494">
    <property type="entry name" value="FAD_binding_3"/>
    <property type="match status" value="1"/>
</dbReference>
<dbReference type="SUPFAM" id="SSF51905">
    <property type="entry name" value="FAD/NAD(P)-binding domain"/>
    <property type="match status" value="1"/>
</dbReference>
<evidence type="ECO:0000313" key="7">
    <source>
        <dbReference type="Proteomes" id="UP000652219"/>
    </source>
</evidence>